<sequence>MSRNDDTSGPMDVETRTSLCLENSCHQTFFPSKITNMVSGPLSGISIPTYGQMVRGPGHLVSGLVGGTGAHSDLGGLPQTIHQQSPAIRASRILRRSQPAARNGRPPVVQSRVDN</sequence>
<comment type="caution">
    <text evidence="2">The sequence shown here is derived from an EMBL/GenBank/DDBJ whole genome shotgun (WGS) entry which is preliminary data.</text>
</comment>
<reference evidence="2" key="1">
    <citation type="submission" date="2018-11" db="EMBL/GenBank/DDBJ databases">
        <authorList>
            <consortium name="Pathogen Informatics"/>
        </authorList>
    </citation>
    <scope>NUCLEOTIDE SEQUENCE</scope>
</reference>
<evidence type="ECO:0000256" key="1">
    <source>
        <dbReference type="SAM" id="MobiDB-lite"/>
    </source>
</evidence>
<protein>
    <submittedName>
        <fullName evidence="2">Uncharacterized protein</fullName>
    </submittedName>
</protein>
<evidence type="ECO:0000313" key="2">
    <source>
        <dbReference type="EMBL" id="VEL20545.1"/>
    </source>
</evidence>
<dbReference type="Proteomes" id="UP000784294">
    <property type="component" value="Unassembled WGS sequence"/>
</dbReference>
<gene>
    <name evidence="2" type="ORF">PXEA_LOCUS13985</name>
</gene>
<dbReference type="EMBL" id="CAAALY010046946">
    <property type="protein sequence ID" value="VEL20545.1"/>
    <property type="molecule type" value="Genomic_DNA"/>
</dbReference>
<dbReference type="AlphaFoldDB" id="A0A448WUK9"/>
<organism evidence="2 3">
    <name type="scientific">Protopolystoma xenopodis</name>
    <dbReference type="NCBI Taxonomy" id="117903"/>
    <lineage>
        <taxon>Eukaryota</taxon>
        <taxon>Metazoa</taxon>
        <taxon>Spiralia</taxon>
        <taxon>Lophotrochozoa</taxon>
        <taxon>Platyhelminthes</taxon>
        <taxon>Monogenea</taxon>
        <taxon>Polyopisthocotylea</taxon>
        <taxon>Polystomatidea</taxon>
        <taxon>Polystomatidae</taxon>
        <taxon>Protopolystoma</taxon>
    </lineage>
</organism>
<evidence type="ECO:0000313" key="3">
    <source>
        <dbReference type="Proteomes" id="UP000784294"/>
    </source>
</evidence>
<proteinExistence type="predicted"/>
<feature type="region of interest" description="Disordered" evidence="1">
    <location>
        <begin position="94"/>
        <end position="115"/>
    </location>
</feature>
<accession>A0A448WUK9</accession>
<keyword evidence="3" id="KW-1185">Reference proteome</keyword>
<name>A0A448WUK9_9PLAT</name>